<organism evidence="2 3">
    <name type="scientific">Neobacillus vireti LMG 21834</name>
    <dbReference type="NCBI Taxonomy" id="1131730"/>
    <lineage>
        <taxon>Bacteria</taxon>
        <taxon>Bacillati</taxon>
        <taxon>Bacillota</taxon>
        <taxon>Bacilli</taxon>
        <taxon>Bacillales</taxon>
        <taxon>Bacillaceae</taxon>
        <taxon>Neobacillus</taxon>
    </lineage>
</organism>
<reference evidence="2 3" key="1">
    <citation type="journal article" date="2014" name="Environ. Microbiol.">
        <title>The nitrate-ammonifying and nosZ-carrying bacterium Bacillus vireti is a potent source and sink for nitric and nitrous oxide under high nitrate conditions.</title>
        <authorList>
            <person name="Mania D."/>
            <person name="Heylen K."/>
            <person name="van Spanning R.J."/>
            <person name="Frostegard A."/>
        </authorList>
    </citation>
    <scope>NUCLEOTIDE SEQUENCE [LARGE SCALE GENOMIC DNA]</scope>
    <source>
        <strain evidence="2 3">LMG 21834</strain>
    </source>
</reference>
<sequence>MNRQIAGIKIFWSFVYFLPASYVSLHFIKTKMPCSLKVARHFSIYTNKGDGRNFSRSNKRGICLL</sequence>
<keyword evidence="3" id="KW-1185">Reference proteome</keyword>
<evidence type="ECO:0000313" key="2">
    <source>
        <dbReference type="EMBL" id="ETI66773.1"/>
    </source>
</evidence>
<feature type="transmembrane region" description="Helical" evidence="1">
    <location>
        <begin position="6"/>
        <end position="28"/>
    </location>
</feature>
<keyword evidence="1" id="KW-1133">Transmembrane helix</keyword>
<protein>
    <recommendedName>
        <fullName evidence="4">Secreted protein</fullName>
    </recommendedName>
</protein>
<evidence type="ECO:0008006" key="4">
    <source>
        <dbReference type="Google" id="ProtNLM"/>
    </source>
</evidence>
<evidence type="ECO:0000313" key="3">
    <source>
        <dbReference type="Proteomes" id="UP000018877"/>
    </source>
</evidence>
<dbReference type="Proteomes" id="UP000018877">
    <property type="component" value="Unassembled WGS sequence"/>
</dbReference>
<evidence type="ECO:0000256" key="1">
    <source>
        <dbReference type="SAM" id="Phobius"/>
    </source>
</evidence>
<dbReference type="AlphaFoldDB" id="A0AB94IIA9"/>
<proteinExistence type="predicted"/>
<comment type="caution">
    <text evidence="2">The sequence shown here is derived from an EMBL/GenBank/DDBJ whole genome shotgun (WGS) entry which is preliminary data.</text>
</comment>
<accession>A0AB94IIA9</accession>
<gene>
    <name evidence="2" type="ORF">BAVI_20858</name>
</gene>
<name>A0AB94IIA9_9BACI</name>
<keyword evidence="1" id="KW-0472">Membrane</keyword>
<keyword evidence="1" id="KW-0812">Transmembrane</keyword>
<dbReference type="EMBL" id="ALAN01000120">
    <property type="protein sequence ID" value="ETI66773.1"/>
    <property type="molecule type" value="Genomic_DNA"/>
</dbReference>